<dbReference type="GO" id="GO:0008270">
    <property type="term" value="F:zinc ion binding"/>
    <property type="evidence" value="ECO:0007669"/>
    <property type="project" value="TreeGrafter"/>
</dbReference>
<feature type="chain" id="PRO_5003215278" evidence="1">
    <location>
        <begin position="19"/>
        <end position="301"/>
    </location>
</feature>
<dbReference type="OrthoDB" id="4689212at2759"/>
<protein>
    <submittedName>
        <fullName evidence="3">Related to ph-regulated antigen pra1</fullName>
    </submittedName>
</protein>
<dbReference type="InterPro" id="IPR024079">
    <property type="entry name" value="MetalloPept_cat_dom_sf"/>
</dbReference>
<dbReference type="VEuPathDB" id="FungiDB:sr14171"/>
<dbReference type="HOGENOM" id="CLU_048223_0_0_1"/>
<gene>
    <name evidence="3" type="ORF">sr14171</name>
</gene>
<evidence type="ECO:0000313" key="3">
    <source>
        <dbReference type="EMBL" id="CBQ73514.1"/>
    </source>
</evidence>
<dbReference type="eggNOG" id="ENOG502RTN8">
    <property type="taxonomic scope" value="Eukaryota"/>
</dbReference>
<dbReference type="Proteomes" id="UP000008867">
    <property type="component" value="Chromosome 7"/>
</dbReference>
<reference evidence="3 4" key="1">
    <citation type="journal article" date="2010" name="Science">
        <title>Pathogenicity determinants in smut fungi revealed by genome comparison.</title>
        <authorList>
            <person name="Schirawski J."/>
            <person name="Mannhaupt G."/>
            <person name="Muench K."/>
            <person name="Brefort T."/>
            <person name="Schipper K."/>
            <person name="Doehlemann G."/>
            <person name="Di Stasio M."/>
            <person name="Roessel N."/>
            <person name="Mendoza-Mendoza A."/>
            <person name="Pester D."/>
            <person name="Mueller O."/>
            <person name="Winterberg B."/>
            <person name="Meyer E."/>
            <person name="Ghareeb H."/>
            <person name="Wollenberg T."/>
            <person name="Muensterkoetter M."/>
            <person name="Wong P."/>
            <person name="Walter M."/>
            <person name="Stukenbrock E."/>
            <person name="Gueldener U."/>
            <person name="Kahmann R."/>
        </authorList>
    </citation>
    <scope>NUCLEOTIDE SEQUENCE [LARGE SCALE GENOMIC DNA]</scope>
    <source>
        <strain evidence="4">SRZ2</strain>
    </source>
</reference>
<dbReference type="Gene3D" id="3.40.390.10">
    <property type="entry name" value="Collagenase (Catalytic Domain)"/>
    <property type="match status" value="1"/>
</dbReference>
<dbReference type="GO" id="GO:0008237">
    <property type="term" value="F:metallopeptidase activity"/>
    <property type="evidence" value="ECO:0007669"/>
    <property type="project" value="InterPro"/>
</dbReference>
<accession>E7A207</accession>
<dbReference type="GO" id="GO:0005576">
    <property type="term" value="C:extracellular region"/>
    <property type="evidence" value="ECO:0007669"/>
    <property type="project" value="TreeGrafter"/>
</dbReference>
<dbReference type="CDD" id="cd11307">
    <property type="entry name" value="M35_Asp_f2_like"/>
    <property type="match status" value="1"/>
</dbReference>
<dbReference type="AlphaFoldDB" id="E7A207"/>
<sequence length="301" mass="32835">MQLTTPLLLLSTALAASAAPFSSFLQLQPRSLESEAQTDSVWKIDESCNGTQRAQIGRAIDEMKQLAHNSIHHLLNHPGDELFVTYFGADADPAPVIGYYTQLIYGNKGNALLRCDNPDDNCRLPEWNGHWRGNNATAETVICELSYTSRRPLEKLCAQGFQLATDNPSLYFGADLMHRAFHVPEFVHEKIHHYADKYADCLELARHNATAAVQNQHSLQYYALDVFSRKLTRWGCVGEVDEAKDDGHAHGTASSSSVAASTTVASSTTVAQPTATAAAQSNSASKDCHTHADGSIHCGTH</sequence>
<dbReference type="SUPFAM" id="SSF55486">
    <property type="entry name" value="Metalloproteases ('zincins'), catalytic domain"/>
    <property type="match status" value="1"/>
</dbReference>
<evidence type="ECO:0000313" key="4">
    <source>
        <dbReference type="Proteomes" id="UP000008867"/>
    </source>
</evidence>
<dbReference type="GO" id="GO:0009277">
    <property type="term" value="C:fungal-type cell wall"/>
    <property type="evidence" value="ECO:0007669"/>
    <property type="project" value="TreeGrafter"/>
</dbReference>
<name>E7A207_SPORE</name>
<keyword evidence="4" id="KW-1185">Reference proteome</keyword>
<dbReference type="Pfam" id="PF13933">
    <property type="entry name" value="HRXXH"/>
    <property type="match status" value="1"/>
</dbReference>
<dbReference type="PANTHER" id="PTHR39399">
    <property type="entry name" value="PROTEIN ZPS1"/>
    <property type="match status" value="1"/>
</dbReference>
<feature type="signal peptide" evidence="1">
    <location>
        <begin position="1"/>
        <end position="18"/>
    </location>
</feature>
<dbReference type="PANTHER" id="PTHR39399:SF1">
    <property type="entry name" value="PROTEIN ZPS1"/>
    <property type="match status" value="1"/>
</dbReference>
<keyword evidence="1" id="KW-0732">Signal</keyword>
<dbReference type="InterPro" id="IPR029482">
    <property type="entry name" value="HRXXH"/>
</dbReference>
<dbReference type="InterPro" id="IPR039124">
    <property type="entry name" value="PRA1-like"/>
</dbReference>
<dbReference type="EMBL" id="FQ311472">
    <property type="protein sequence ID" value="CBQ73514.1"/>
    <property type="molecule type" value="Genomic_DNA"/>
</dbReference>
<organism evidence="3 4">
    <name type="scientific">Sporisorium reilianum (strain SRZ2)</name>
    <name type="common">Maize head smut fungus</name>
    <dbReference type="NCBI Taxonomy" id="999809"/>
    <lineage>
        <taxon>Eukaryota</taxon>
        <taxon>Fungi</taxon>
        <taxon>Dikarya</taxon>
        <taxon>Basidiomycota</taxon>
        <taxon>Ustilaginomycotina</taxon>
        <taxon>Ustilaginomycetes</taxon>
        <taxon>Ustilaginales</taxon>
        <taxon>Ustilaginaceae</taxon>
        <taxon>Sporisorium</taxon>
    </lineage>
</organism>
<feature type="domain" description="Putative peptidase" evidence="2">
    <location>
        <begin position="19"/>
        <end position="239"/>
    </location>
</feature>
<evidence type="ECO:0000256" key="1">
    <source>
        <dbReference type="SAM" id="SignalP"/>
    </source>
</evidence>
<dbReference type="GO" id="GO:0009986">
    <property type="term" value="C:cell surface"/>
    <property type="evidence" value="ECO:0007669"/>
    <property type="project" value="TreeGrafter"/>
</dbReference>
<dbReference type="GO" id="GO:0005178">
    <property type="term" value="F:integrin binding"/>
    <property type="evidence" value="ECO:0007669"/>
    <property type="project" value="TreeGrafter"/>
</dbReference>
<proteinExistence type="predicted"/>
<evidence type="ECO:0000259" key="2">
    <source>
        <dbReference type="Pfam" id="PF13933"/>
    </source>
</evidence>